<keyword evidence="2" id="KW-1185">Reference proteome</keyword>
<dbReference type="Proteomes" id="UP000006729">
    <property type="component" value="Chromosome 3"/>
</dbReference>
<protein>
    <submittedName>
        <fullName evidence="1">Uncharacterized protein</fullName>
    </submittedName>
</protein>
<name>A0ACC0TAM9_POPTR</name>
<reference evidence="1 2" key="1">
    <citation type="journal article" date="2006" name="Science">
        <title>The genome of black cottonwood, Populus trichocarpa (Torr. &amp; Gray).</title>
        <authorList>
            <person name="Tuskan G.A."/>
            <person name="Difazio S."/>
            <person name="Jansson S."/>
            <person name="Bohlmann J."/>
            <person name="Grigoriev I."/>
            <person name="Hellsten U."/>
            <person name="Putnam N."/>
            <person name="Ralph S."/>
            <person name="Rombauts S."/>
            <person name="Salamov A."/>
            <person name="Schein J."/>
            <person name="Sterck L."/>
            <person name="Aerts A."/>
            <person name="Bhalerao R.R."/>
            <person name="Bhalerao R.P."/>
            <person name="Blaudez D."/>
            <person name="Boerjan W."/>
            <person name="Brun A."/>
            <person name="Brunner A."/>
            <person name="Busov V."/>
            <person name="Campbell M."/>
            <person name="Carlson J."/>
            <person name="Chalot M."/>
            <person name="Chapman J."/>
            <person name="Chen G.L."/>
            <person name="Cooper D."/>
            <person name="Coutinho P.M."/>
            <person name="Couturier J."/>
            <person name="Covert S."/>
            <person name="Cronk Q."/>
            <person name="Cunningham R."/>
            <person name="Davis J."/>
            <person name="Degroeve S."/>
            <person name="Dejardin A."/>
            <person name="Depamphilis C."/>
            <person name="Detter J."/>
            <person name="Dirks B."/>
            <person name="Dubchak I."/>
            <person name="Duplessis S."/>
            <person name="Ehlting J."/>
            <person name="Ellis B."/>
            <person name="Gendler K."/>
            <person name="Goodstein D."/>
            <person name="Gribskov M."/>
            <person name="Grimwood J."/>
            <person name="Groover A."/>
            <person name="Gunter L."/>
            <person name="Hamberger B."/>
            <person name="Heinze B."/>
            <person name="Helariutta Y."/>
            <person name="Henrissat B."/>
            <person name="Holligan D."/>
            <person name="Holt R."/>
            <person name="Huang W."/>
            <person name="Islam-Faridi N."/>
            <person name="Jones S."/>
            <person name="Jones-Rhoades M."/>
            <person name="Jorgensen R."/>
            <person name="Joshi C."/>
            <person name="Kangasjarvi J."/>
            <person name="Karlsson J."/>
            <person name="Kelleher C."/>
            <person name="Kirkpatrick R."/>
            <person name="Kirst M."/>
            <person name="Kohler A."/>
            <person name="Kalluri U."/>
            <person name="Larimer F."/>
            <person name="Leebens-Mack J."/>
            <person name="Leple J.C."/>
            <person name="Locascio P."/>
            <person name="Lou Y."/>
            <person name="Lucas S."/>
            <person name="Martin F."/>
            <person name="Montanini B."/>
            <person name="Napoli C."/>
            <person name="Nelson D.R."/>
            <person name="Nelson C."/>
            <person name="Nieminen K."/>
            <person name="Nilsson O."/>
            <person name="Pereda V."/>
            <person name="Peter G."/>
            <person name="Philippe R."/>
            <person name="Pilate G."/>
            <person name="Poliakov A."/>
            <person name="Razumovskaya J."/>
            <person name="Richardson P."/>
            <person name="Rinaldi C."/>
            <person name="Ritland K."/>
            <person name="Rouze P."/>
            <person name="Ryaboy D."/>
            <person name="Schmutz J."/>
            <person name="Schrader J."/>
            <person name="Segerman B."/>
            <person name="Shin H."/>
            <person name="Siddiqui A."/>
            <person name="Sterky F."/>
            <person name="Terry A."/>
            <person name="Tsai C.J."/>
            <person name="Uberbacher E."/>
            <person name="Unneberg P."/>
            <person name="Vahala J."/>
            <person name="Wall K."/>
            <person name="Wessler S."/>
            <person name="Yang G."/>
            <person name="Yin T."/>
            <person name="Douglas C."/>
            <person name="Marra M."/>
            <person name="Sandberg G."/>
            <person name="Van de Peer Y."/>
            <person name="Rokhsar D."/>
        </authorList>
    </citation>
    <scope>NUCLEOTIDE SEQUENCE [LARGE SCALE GENOMIC DNA]</scope>
    <source>
        <strain evidence="2">cv. Nisqually</strain>
    </source>
</reference>
<accession>A0ACC0TAM9</accession>
<proteinExistence type="predicted"/>
<comment type="caution">
    <text evidence="1">The sequence shown here is derived from an EMBL/GenBank/DDBJ whole genome shotgun (WGS) entry which is preliminary data.</text>
</comment>
<gene>
    <name evidence="1" type="ORF">POPTR_003G179700v4</name>
</gene>
<organism evidence="1 2">
    <name type="scientific">Populus trichocarpa</name>
    <name type="common">Western balsam poplar</name>
    <name type="synonym">Populus balsamifera subsp. trichocarpa</name>
    <dbReference type="NCBI Taxonomy" id="3694"/>
    <lineage>
        <taxon>Eukaryota</taxon>
        <taxon>Viridiplantae</taxon>
        <taxon>Streptophyta</taxon>
        <taxon>Embryophyta</taxon>
        <taxon>Tracheophyta</taxon>
        <taxon>Spermatophyta</taxon>
        <taxon>Magnoliopsida</taxon>
        <taxon>eudicotyledons</taxon>
        <taxon>Gunneridae</taxon>
        <taxon>Pentapetalae</taxon>
        <taxon>rosids</taxon>
        <taxon>fabids</taxon>
        <taxon>Malpighiales</taxon>
        <taxon>Salicaceae</taxon>
        <taxon>Saliceae</taxon>
        <taxon>Populus</taxon>
    </lineage>
</organism>
<dbReference type="EMBL" id="CM009292">
    <property type="protein sequence ID" value="KAI9398415.1"/>
    <property type="molecule type" value="Genomic_DNA"/>
</dbReference>
<evidence type="ECO:0000313" key="1">
    <source>
        <dbReference type="EMBL" id="KAI9398415.1"/>
    </source>
</evidence>
<evidence type="ECO:0000313" key="2">
    <source>
        <dbReference type="Proteomes" id="UP000006729"/>
    </source>
</evidence>
<sequence>MSNIFVLWNLYLSTWLNIIKKDKPTMKYVVEGARAGPKEGLKPAKQFDDEANTTADLLADINPSQIIKTGDDSSTIKNTTKVGEISKDDKNSHNDSGGPKISAKSQLLETLAANKWKPPLFECFKEEGPCHKKLFIAGLPTRLQFGLKEKHRLYWSVLVILNQQRKQQLNMQLKGHCGT</sequence>